<reference evidence="1 2" key="1">
    <citation type="journal article" date="2013" name="BMC Genomics">
        <title>The genome and transcriptome of the pine saprophyte Ophiostoma piceae, and a comparison with the bark beetle-associated pine pathogen Grosmannia clavigera.</title>
        <authorList>
            <person name="Haridas S."/>
            <person name="Wang Y."/>
            <person name="Lim L."/>
            <person name="Massoumi Alamouti S."/>
            <person name="Jackman S."/>
            <person name="Docking R."/>
            <person name="Robertson G."/>
            <person name="Birol I."/>
            <person name="Bohlmann J."/>
            <person name="Breuil C."/>
        </authorList>
    </citation>
    <scope>NUCLEOTIDE SEQUENCE [LARGE SCALE GENOMIC DNA]</scope>
    <source>
        <strain evidence="1 2">UAMH 11346</strain>
    </source>
</reference>
<dbReference type="EMBL" id="KE148153">
    <property type="protein sequence ID" value="EPE06442.1"/>
    <property type="molecule type" value="Genomic_DNA"/>
</dbReference>
<sequence>MGDHGNDEVFWSGYIGDLGWSADTCSWDGRTSATALGSTAPPLPFDGGDTLVTTESSVTDDVNFDDYLDFSKCQDPSDTETCVALDKSSHRQDDFAPDAASQFMGWHATPFDPSHFDDAGVSVTRNSAGNKHNDSETVVSSIRPAAVRGREISNVLAVLDKVLVRNDDTRGKTDMASTAVDTGCFRMIRFKKPFHCQNFPGEVTSPRNINMDVIFETTPLHDNEMRLVATHISFGTPTGTLKKTMTKEERDNFNKCTQFGACPRCKRNNKQVCMKS</sequence>
<accession>S3C124</accession>
<evidence type="ECO:0000313" key="1">
    <source>
        <dbReference type="EMBL" id="EPE06442.1"/>
    </source>
</evidence>
<dbReference type="HOGENOM" id="CLU_1008651_0_0_1"/>
<evidence type="ECO:0000313" key="2">
    <source>
        <dbReference type="Proteomes" id="UP000016923"/>
    </source>
</evidence>
<dbReference type="AlphaFoldDB" id="S3C124"/>
<gene>
    <name evidence="1" type="ORF">F503_02570</name>
</gene>
<name>S3C124_OPHP1</name>
<protein>
    <submittedName>
        <fullName evidence="1">Uncharacterized protein</fullName>
    </submittedName>
</protein>
<keyword evidence="2" id="KW-1185">Reference proteome</keyword>
<organism evidence="1 2">
    <name type="scientific">Ophiostoma piceae (strain UAMH 11346)</name>
    <name type="common">Sap stain fungus</name>
    <dbReference type="NCBI Taxonomy" id="1262450"/>
    <lineage>
        <taxon>Eukaryota</taxon>
        <taxon>Fungi</taxon>
        <taxon>Dikarya</taxon>
        <taxon>Ascomycota</taxon>
        <taxon>Pezizomycotina</taxon>
        <taxon>Sordariomycetes</taxon>
        <taxon>Sordariomycetidae</taxon>
        <taxon>Ophiostomatales</taxon>
        <taxon>Ophiostomataceae</taxon>
        <taxon>Ophiostoma</taxon>
    </lineage>
</organism>
<dbReference type="VEuPathDB" id="FungiDB:F503_02570"/>
<dbReference type="Proteomes" id="UP000016923">
    <property type="component" value="Unassembled WGS sequence"/>
</dbReference>
<proteinExistence type="predicted"/>